<feature type="transmembrane region" description="Helical" evidence="1">
    <location>
        <begin position="22"/>
        <end position="44"/>
    </location>
</feature>
<accession>A0A563VU90</accession>
<keyword evidence="1" id="KW-0812">Transmembrane</keyword>
<keyword evidence="1" id="KW-0472">Membrane</keyword>
<reference evidence="2 3" key="1">
    <citation type="submission" date="2019-01" db="EMBL/GenBank/DDBJ databases">
        <authorList>
            <person name="Brito A."/>
        </authorList>
    </citation>
    <scope>NUCLEOTIDE SEQUENCE [LARGE SCALE GENOMIC DNA]</scope>
    <source>
        <strain evidence="2">1</strain>
    </source>
</reference>
<name>A0A563VU90_9CYAN</name>
<protein>
    <submittedName>
        <fullName evidence="2">Uncharacterized protein</fullName>
    </submittedName>
</protein>
<organism evidence="2 3">
    <name type="scientific">Hyella patelloides LEGE 07179</name>
    <dbReference type="NCBI Taxonomy" id="945734"/>
    <lineage>
        <taxon>Bacteria</taxon>
        <taxon>Bacillati</taxon>
        <taxon>Cyanobacteriota</taxon>
        <taxon>Cyanophyceae</taxon>
        <taxon>Pleurocapsales</taxon>
        <taxon>Hyellaceae</taxon>
        <taxon>Hyella</taxon>
    </lineage>
</organism>
<evidence type="ECO:0000313" key="3">
    <source>
        <dbReference type="Proteomes" id="UP000320055"/>
    </source>
</evidence>
<evidence type="ECO:0000313" key="2">
    <source>
        <dbReference type="EMBL" id="VEP15007.1"/>
    </source>
</evidence>
<proteinExistence type="predicted"/>
<dbReference type="Proteomes" id="UP000320055">
    <property type="component" value="Unassembled WGS sequence"/>
</dbReference>
<keyword evidence="1" id="KW-1133">Transmembrane helix</keyword>
<gene>
    <name evidence="2" type="ORF">H1P_300029</name>
</gene>
<evidence type="ECO:0000256" key="1">
    <source>
        <dbReference type="SAM" id="Phobius"/>
    </source>
</evidence>
<dbReference type="AlphaFoldDB" id="A0A563VU90"/>
<dbReference type="EMBL" id="CAACVJ010000224">
    <property type="protein sequence ID" value="VEP15007.1"/>
    <property type="molecule type" value="Genomic_DNA"/>
</dbReference>
<keyword evidence="3" id="KW-1185">Reference proteome</keyword>
<sequence>MIAHLNLADNDKSLSLLYSKMIMFYKISIIKSLLIIIVCILSKLDRVNISLKAMSYQLSACSEFSLGKRAYWSFVRMFKKLAESHKRKL</sequence>